<dbReference type="EMBL" id="JAJMLW010000001">
    <property type="protein sequence ID" value="MCI2241370.1"/>
    <property type="molecule type" value="Genomic_DNA"/>
</dbReference>
<accession>A0ABS9WF14</accession>
<sequence length="176" mass="18919">MIDQLRAIALEAGFEATGIADATELRVRPEVRDMCAADRCQAYGRNWRCPPACGDLDEFAALIAARGRCLVVQTVWELEDEFDFEGMMEAEALHKRRFSAFAERARAVAPDALLLGAGTCTLCPACTCPDEPCRQPGRALTSMEAAGLLVSDVCVAAGTPYNHGRGTIAYTSCALV</sequence>
<protein>
    <submittedName>
        <fullName evidence="1">DUF2284 domain-containing protein</fullName>
    </submittedName>
</protein>
<reference evidence="1" key="1">
    <citation type="submission" date="2021-11" db="EMBL/GenBank/DDBJ databases">
        <title>A Novel Adlercreutzia Species, isolated from a Allomyrina dichotoma larva feces.</title>
        <authorList>
            <person name="Suh M.K."/>
        </authorList>
    </citation>
    <scope>NUCLEOTIDE SEQUENCE</scope>
    <source>
        <strain evidence="1">JBNU-10</strain>
    </source>
</reference>
<name>A0ABS9WF14_9ACTN</name>
<dbReference type="Proteomes" id="UP001430755">
    <property type="component" value="Unassembled WGS sequence"/>
</dbReference>
<dbReference type="RefSeq" id="WP_242163468.1">
    <property type="nucleotide sequence ID" value="NZ_JAJMLW010000001.1"/>
</dbReference>
<organism evidence="1 2">
    <name type="scientific">Adlercreutzia faecimuris</name>
    <dbReference type="NCBI Taxonomy" id="2897341"/>
    <lineage>
        <taxon>Bacteria</taxon>
        <taxon>Bacillati</taxon>
        <taxon>Actinomycetota</taxon>
        <taxon>Coriobacteriia</taxon>
        <taxon>Eggerthellales</taxon>
        <taxon>Eggerthellaceae</taxon>
        <taxon>Adlercreutzia</taxon>
    </lineage>
</organism>
<evidence type="ECO:0000313" key="1">
    <source>
        <dbReference type="EMBL" id="MCI2241370.1"/>
    </source>
</evidence>
<dbReference type="InterPro" id="IPR019271">
    <property type="entry name" value="DUF2284_metal-binding"/>
</dbReference>
<comment type="caution">
    <text evidence="1">The sequence shown here is derived from an EMBL/GenBank/DDBJ whole genome shotgun (WGS) entry which is preliminary data.</text>
</comment>
<keyword evidence="2" id="KW-1185">Reference proteome</keyword>
<proteinExistence type="predicted"/>
<evidence type="ECO:0000313" key="2">
    <source>
        <dbReference type="Proteomes" id="UP001430755"/>
    </source>
</evidence>
<gene>
    <name evidence="1" type="ORF">LPT13_03260</name>
</gene>
<dbReference type="Pfam" id="PF10050">
    <property type="entry name" value="DUF2284"/>
    <property type="match status" value="1"/>
</dbReference>